<evidence type="ECO:0000256" key="1">
    <source>
        <dbReference type="ARBA" id="ARBA00010876"/>
    </source>
</evidence>
<evidence type="ECO:0000313" key="6">
    <source>
        <dbReference type="Proteomes" id="UP000001935"/>
    </source>
</evidence>
<dbReference type="InterPro" id="IPR006224">
    <property type="entry name" value="PsdUridine_synth_RluA-like_CS"/>
</dbReference>
<organism evidence="5 6">
    <name type="scientific">Anaeromyxobacter dehalogenans (strain 2CP-C)</name>
    <dbReference type="NCBI Taxonomy" id="290397"/>
    <lineage>
        <taxon>Bacteria</taxon>
        <taxon>Pseudomonadati</taxon>
        <taxon>Myxococcota</taxon>
        <taxon>Myxococcia</taxon>
        <taxon>Myxococcales</taxon>
        <taxon>Cystobacterineae</taxon>
        <taxon>Anaeromyxobacteraceae</taxon>
        <taxon>Anaeromyxobacter</taxon>
    </lineage>
</organism>
<dbReference type="GO" id="GO:0140098">
    <property type="term" value="F:catalytic activity, acting on RNA"/>
    <property type="evidence" value="ECO:0007669"/>
    <property type="project" value="UniProtKB-ARBA"/>
</dbReference>
<dbReference type="PROSITE" id="PS01129">
    <property type="entry name" value="PSI_RLU"/>
    <property type="match status" value="1"/>
</dbReference>
<accession>Q2IML0</accession>
<dbReference type="SUPFAM" id="SSF55120">
    <property type="entry name" value="Pseudouridine synthase"/>
    <property type="match status" value="1"/>
</dbReference>
<dbReference type="HOGENOM" id="CLU_016902_4_4_7"/>
<dbReference type="InterPro" id="IPR036986">
    <property type="entry name" value="S4_RNA-bd_sf"/>
</dbReference>
<dbReference type="GO" id="GO:0009982">
    <property type="term" value="F:pseudouridine synthase activity"/>
    <property type="evidence" value="ECO:0007669"/>
    <property type="project" value="InterPro"/>
</dbReference>
<protein>
    <submittedName>
        <fullName evidence="5">Pseudouridine synthase, RluD</fullName>
    </submittedName>
</protein>
<dbReference type="InterPro" id="IPR006145">
    <property type="entry name" value="PsdUridine_synth_RsuA/RluA"/>
</dbReference>
<evidence type="ECO:0000256" key="2">
    <source>
        <dbReference type="ARBA" id="ARBA00023235"/>
    </source>
</evidence>
<sequence length="312" mass="32903">MRREIRLPLTASGRLDRALADALGLGRAAVKRAFALGEVRVRGRRARASDPAAPGALVELDVELPAGPPEPEPDAPLAVLLERPRYLVVDKPAGVAVHPLAPGEGGTLANAVAARHPECAGASPEPREGGAVQRLDLETSGCVLFARDPEAWEALHAQLGAHTVDKVYLALAVGRVPAGGVCSVPLAQRGGRVLPAPDAEAEERLRARGLRPRPAETHYEPERRFAGHTLLRVRIVTGVMHQIRAHLALLGHPVAGDALYGGAAAELAGLERQFLHAWRLAFDDPDGGGRVAVESPLPAELEAVLARLPAAR</sequence>
<dbReference type="InterPro" id="IPR020103">
    <property type="entry name" value="PsdUridine_synth_cat_dom_sf"/>
</dbReference>
<comment type="similarity">
    <text evidence="1">Belongs to the pseudouridine synthase RluA family.</text>
</comment>
<dbReference type="CDD" id="cd02869">
    <property type="entry name" value="PseudoU_synth_RluA_like"/>
    <property type="match status" value="1"/>
</dbReference>
<dbReference type="Pfam" id="PF00849">
    <property type="entry name" value="PseudoU_synth_2"/>
    <property type="match status" value="1"/>
</dbReference>
<dbReference type="OrthoDB" id="128480at2"/>
<dbReference type="eggNOG" id="COG0564">
    <property type="taxonomic scope" value="Bacteria"/>
</dbReference>
<dbReference type="Gene3D" id="3.10.290.10">
    <property type="entry name" value="RNA-binding S4 domain"/>
    <property type="match status" value="1"/>
</dbReference>
<proteinExistence type="inferred from homology"/>
<name>Q2IML0_ANADE</name>
<dbReference type="InterPro" id="IPR050188">
    <property type="entry name" value="RluA_PseudoU_synthase"/>
</dbReference>
<reference evidence="5" key="1">
    <citation type="submission" date="2006-01" db="EMBL/GenBank/DDBJ databases">
        <title>Complete sequence of Anaeromyxobacter dehalogenans 2CP-C.</title>
        <authorList>
            <consortium name="US DOE Joint Genome Institute"/>
            <person name="Copeland A."/>
            <person name="Lucas S."/>
            <person name="Lapidus A."/>
            <person name="Barry K."/>
            <person name="Detter J.C."/>
            <person name="Glavina T."/>
            <person name="Hammon N."/>
            <person name="Israni S."/>
            <person name="Pitluck S."/>
            <person name="Brettin T."/>
            <person name="Bruce D."/>
            <person name="Han C."/>
            <person name="Tapia R."/>
            <person name="Gilna P."/>
            <person name="Kiss H."/>
            <person name="Schmutz J."/>
            <person name="Larimer F."/>
            <person name="Land M."/>
            <person name="Kyrpides N."/>
            <person name="Anderson I."/>
            <person name="Sanford R.A."/>
            <person name="Ritalahti K.M."/>
            <person name="Thomas H.S."/>
            <person name="Kirby J.R."/>
            <person name="Zhulin I.B."/>
            <person name="Loeffler F.E."/>
            <person name="Richardson P."/>
        </authorList>
    </citation>
    <scope>NUCLEOTIDE SEQUENCE</scope>
    <source>
        <strain evidence="5">2CP-C</strain>
    </source>
</reference>
<feature type="domain" description="Pseudouridine synthase RsuA/RluA-like" evidence="4">
    <location>
        <begin position="86"/>
        <end position="248"/>
    </location>
</feature>
<evidence type="ECO:0000259" key="4">
    <source>
        <dbReference type="Pfam" id="PF00849"/>
    </source>
</evidence>
<dbReference type="AlphaFoldDB" id="Q2IML0"/>
<dbReference type="PANTHER" id="PTHR21600">
    <property type="entry name" value="MITOCHONDRIAL RNA PSEUDOURIDINE SYNTHASE"/>
    <property type="match status" value="1"/>
</dbReference>
<evidence type="ECO:0000256" key="3">
    <source>
        <dbReference type="PROSITE-ProRule" id="PRU00182"/>
    </source>
</evidence>
<evidence type="ECO:0000313" key="5">
    <source>
        <dbReference type="EMBL" id="ABC80041.1"/>
    </source>
</evidence>
<keyword evidence="3" id="KW-0694">RNA-binding</keyword>
<dbReference type="KEGG" id="ade:Adeh_0265"/>
<dbReference type="STRING" id="290397.Adeh_0265"/>
<dbReference type="PROSITE" id="PS50889">
    <property type="entry name" value="S4"/>
    <property type="match status" value="1"/>
</dbReference>
<dbReference type="RefSeq" id="WP_011419324.1">
    <property type="nucleotide sequence ID" value="NC_007760.1"/>
</dbReference>
<keyword evidence="2" id="KW-0413">Isomerase</keyword>
<dbReference type="PANTHER" id="PTHR21600:SF87">
    <property type="entry name" value="RNA PSEUDOURIDYLATE SYNTHASE DOMAIN-CONTAINING PROTEIN 1"/>
    <property type="match status" value="1"/>
</dbReference>
<gene>
    <name evidence="5" type="ordered locus">Adeh_0265</name>
</gene>
<dbReference type="GO" id="GO:0000455">
    <property type="term" value="P:enzyme-directed rRNA pseudouridine synthesis"/>
    <property type="evidence" value="ECO:0007669"/>
    <property type="project" value="TreeGrafter"/>
</dbReference>
<dbReference type="Gene3D" id="3.30.2350.10">
    <property type="entry name" value="Pseudouridine synthase"/>
    <property type="match status" value="1"/>
</dbReference>
<dbReference type="Proteomes" id="UP000001935">
    <property type="component" value="Chromosome"/>
</dbReference>
<dbReference type="GO" id="GO:0003723">
    <property type="term" value="F:RNA binding"/>
    <property type="evidence" value="ECO:0007669"/>
    <property type="project" value="UniProtKB-KW"/>
</dbReference>
<dbReference type="EMBL" id="CP000251">
    <property type="protein sequence ID" value="ABC80041.1"/>
    <property type="molecule type" value="Genomic_DNA"/>
</dbReference>